<dbReference type="KEGG" id="mrr:Moror_16917"/>
<accession>V2X7G7</accession>
<evidence type="ECO:0000313" key="5">
    <source>
        <dbReference type="Proteomes" id="UP000017559"/>
    </source>
</evidence>
<gene>
    <name evidence="4" type="ORF">Moror_16917</name>
</gene>
<evidence type="ECO:0000256" key="3">
    <source>
        <dbReference type="SAM" id="SignalP"/>
    </source>
</evidence>
<evidence type="ECO:0000256" key="1">
    <source>
        <dbReference type="SAM" id="Coils"/>
    </source>
</evidence>
<organism evidence="4 5">
    <name type="scientific">Moniliophthora roreri (strain MCA 2997)</name>
    <name type="common">Cocoa frosty pod rot fungus</name>
    <name type="synonym">Crinipellis roreri</name>
    <dbReference type="NCBI Taxonomy" id="1381753"/>
    <lineage>
        <taxon>Eukaryota</taxon>
        <taxon>Fungi</taxon>
        <taxon>Dikarya</taxon>
        <taxon>Basidiomycota</taxon>
        <taxon>Agaricomycotina</taxon>
        <taxon>Agaricomycetes</taxon>
        <taxon>Agaricomycetidae</taxon>
        <taxon>Agaricales</taxon>
        <taxon>Marasmiineae</taxon>
        <taxon>Marasmiaceae</taxon>
        <taxon>Moniliophthora</taxon>
    </lineage>
</organism>
<reference evidence="4 5" key="1">
    <citation type="journal article" date="2014" name="BMC Genomics">
        <title>Genome and secretome analysis of the hemibiotrophic fungal pathogen, Moniliophthora roreri, which causes frosty pod rot disease of cacao: mechanisms of the biotrophic and necrotrophic phases.</title>
        <authorList>
            <person name="Meinhardt L.W."/>
            <person name="Costa G.G.L."/>
            <person name="Thomazella D.P.T."/>
            <person name="Teixeira P.J.P.L."/>
            <person name="Carazzolle M.F."/>
            <person name="Schuster S.C."/>
            <person name="Carlson J.E."/>
            <person name="Guiltinan M.J."/>
            <person name="Mieczkowski P."/>
            <person name="Farmer A."/>
            <person name="Ramaraj T."/>
            <person name="Crozier J."/>
            <person name="Davis R.E."/>
            <person name="Shao J."/>
            <person name="Melnick R.L."/>
            <person name="Pereira G.A.G."/>
            <person name="Bailey B.A."/>
        </authorList>
    </citation>
    <scope>NUCLEOTIDE SEQUENCE [LARGE SCALE GENOMIC DNA]</scope>
    <source>
        <strain evidence="4 5">MCA 2997</strain>
    </source>
</reference>
<protein>
    <submittedName>
        <fullName evidence="4">Uncharacterized protein</fullName>
    </submittedName>
</protein>
<dbReference type="SUPFAM" id="SSF52047">
    <property type="entry name" value="RNI-like"/>
    <property type="match status" value="1"/>
</dbReference>
<dbReference type="Proteomes" id="UP000017559">
    <property type="component" value="Unassembled WGS sequence"/>
</dbReference>
<dbReference type="OrthoDB" id="2934587at2759"/>
<comment type="caution">
    <text evidence="4">The sequence shown here is derived from an EMBL/GenBank/DDBJ whole genome shotgun (WGS) entry which is preliminary data.</text>
</comment>
<dbReference type="Gene3D" id="3.80.10.10">
    <property type="entry name" value="Ribonuclease Inhibitor"/>
    <property type="match status" value="1"/>
</dbReference>
<sequence>MLSLIEPTILLLLLFAAVVLCLCLSRSLRSSPLGADSEEVLGKAVRLVLENKSGLVPGKESTPSQKKSNLSSLRRDTASHVDRSLDENFARHMTDRLIMLLRSGPGVLSPKDRTYFDSVLQIADSKIEDVEQKSEGARHGIETEKQKIEEARQRLNGYQQDLKRHQKSLRFLRLRRRNIQSLYAPIRKLPFEILSIIFIHCTIETNLNSRFSPAILRTLQLVSTYWQRVLLSTPQVWARMRLSWDSAFFSPVSVLERLQLHLKRSRDVPISLHLHIHHAAQPGSWKQFAEYLAAIRGAGAHRLRNLRLVVHDANVSGTSRVLENMKSCIGSVQNFELELGYMYWSEGGTNLLVKLQKACPQLVSLSLSAPLCPVSHITFVSLSFSSLTHLSISLPIETALTAIKLCGANLVSAHVRVMLNHTIDDDEDAAEHLDFDGDEENNNPTRFHVLPSLDTLTIETESECKCKVPDLAIARVLEKISAPSLTRLAILPDTKEQPGKCVCLALALLGLLSRKKSEVPLQSLHIRNFPIDDDGFIAIFMRRLENLKSLVIEEAWYASENRIITECFLKMFTLGIRNKLLLAPNLRYLELEVHSDSDWTPGVFENMLESRIDKGLASVYLKVAEEVSTLNLVRLNRLQQKIALKVWHETEDDEDGEYLISYKDQVFSGLD</sequence>
<evidence type="ECO:0000313" key="4">
    <source>
        <dbReference type="EMBL" id="ESK89682.1"/>
    </source>
</evidence>
<keyword evidence="3" id="KW-0732">Signal</keyword>
<feature type="coiled-coil region" evidence="1">
    <location>
        <begin position="141"/>
        <end position="175"/>
    </location>
</feature>
<dbReference type="HOGENOM" id="CLU_418605_0_0_1"/>
<feature type="signal peptide" evidence="3">
    <location>
        <begin position="1"/>
        <end position="21"/>
    </location>
</feature>
<dbReference type="AlphaFoldDB" id="V2X7G7"/>
<dbReference type="InterPro" id="IPR032675">
    <property type="entry name" value="LRR_dom_sf"/>
</dbReference>
<feature type="region of interest" description="Disordered" evidence="2">
    <location>
        <begin position="55"/>
        <end position="78"/>
    </location>
</feature>
<name>V2X7G7_MONRO</name>
<evidence type="ECO:0000256" key="2">
    <source>
        <dbReference type="SAM" id="MobiDB-lite"/>
    </source>
</evidence>
<dbReference type="EMBL" id="AWSO01000529">
    <property type="protein sequence ID" value="ESK89682.1"/>
    <property type="molecule type" value="Genomic_DNA"/>
</dbReference>
<proteinExistence type="predicted"/>
<feature type="compositionally biased region" description="Polar residues" evidence="2">
    <location>
        <begin position="61"/>
        <end position="72"/>
    </location>
</feature>
<keyword evidence="5" id="KW-1185">Reference proteome</keyword>
<keyword evidence="1" id="KW-0175">Coiled coil</keyword>
<feature type="chain" id="PRO_5004713548" evidence="3">
    <location>
        <begin position="22"/>
        <end position="671"/>
    </location>
</feature>